<name>A0A074MD27_ERYLO</name>
<evidence type="ECO:0000256" key="1">
    <source>
        <dbReference type="SAM" id="MobiDB-lite"/>
    </source>
</evidence>
<comment type="caution">
    <text evidence="2">The sequence shown here is derived from an EMBL/GenBank/DDBJ whole genome shotgun (WGS) entry which is preliminary data.</text>
</comment>
<feature type="region of interest" description="Disordered" evidence="1">
    <location>
        <begin position="1"/>
        <end position="41"/>
    </location>
</feature>
<evidence type="ECO:0000313" key="3">
    <source>
        <dbReference type="Proteomes" id="UP000027647"/>
    </source>
</evidence>
<protein>
    <submittedName>
        <fullName evidence="2">Uncharacterized protein</fullName>
    </submittedName>
</protein>
<keyword evidence="3" id="KW-1185">Reference proteome</keyword>
<sequence length="86" mass="8833">MPQTEGCTCERGSGQGRVGSEARGACRVPGFPPPDPLPVRKCMQGPDTYKAAPSGAHRMMRGTECVHSPAPFSGAAAKHAAPVSEG</sequence>
<organism evidence="2 3">
    <name type="scientific">Erythrobacter longus</name>
    <dbReference type="NCBI Taxonomy" id="1044"/>
    <lineage>
        <taxon>Bacteria</taxon>
        <taxon>Pseudomonadati</taxon>
        <taxon>Pseudomonadota</taxon>
        <taxon>Alphaproteobacteria</taxon>
        <taxon>Sphingomonadales</taxon>
        <taxon>Erythrobacteraceae</taxon>
        <taxon>Erythrobacter/Porphyrobacter group</taxon>
        <taxon>Erythrobacter</taxon>
    </lineage>
</organism>
<dbReference type="AlphaFoldDB" id="A0A074MD27"/>
<dbReference type="Proteomes" id="UP000027647">
    <property type="component" value="Unassembled WGS sequence"/>
</dbReference>
<dbReference type="STRING" id="1044.EH31_11415"/>
<evidence type="ECO:0000313" key="2">
    <source>
        <dbReference type="EMBL" id="KEO89758.1"/>
    </source>
</evidence>
<accession>A0A074MD27</accession>
<gene>
    <name evidence="2" type="ORF">EH31_11415</name>
</gene>
<dbReference type="EMBL" id="JMIW01000004">
    <property type="protein sequence ID" value="KEO89758.1"/>
    <property type="molecule type" value="Genomic_DNA"/>
</dbReference>
<reference evidence="2 3" key="1">
    <citation type="submission" date="2014-04" db="EMBL/GenBank/DDBJ databases">
        <title>A comprehensive comparison of genomes of Erythrobacter spp. strains.</title>
        <authorList>
            <person name="Zheng Q."/>
        </authorList>
    </citation>
    <scope>NUCLEOTIDE SEQUENCE [LARGE SCALE GENOMIC DNA]</scope>
    <source>
        <strain evidence="2 3">DSM 6997</strain>
    </source>
</reference>
<proteinExistence type="predicted"/>